<proteinExistence type="inferred from homology"/>
<dbReference type="Gene3D" id="3.30.110.70">
    <property type="entry name" value="Hypothetical protein apc22750. Chain B"/>
    <property type="match status" value="1"/>
</dbReference>
<dbReference type="EMBL" id="ASQA01000009">
    <property type="protein sequence ID" value="ETT87304.1"/>
    <property type="molecule type" value="Genomic_DNA"/>
</dbReference>
<dbReference type="SUPFAM" id="SSF117782">
    <property type="entry name" value="YbjQ-like"/>
    <property type="match status" value="1"/>
</dbReference>
<keyword evidence="3" id="KW-1185">Reference proteome</keyword>
<dbReference type="InterPro" id="IPR035439">
    <property type="entry name" value="UPF0145_dom_sf"/>
</dbReference>
<evidence type="ECO:0000313" key="2">
    <source>
        <dbReference type="EMBL" id="ETT87304.1"/>
    </source>
</evidence>
<organism evidence="2 3">
    <name type="scientific">Viridibacillus arenosi FSL R5-213</name>
    <dbReference type="NCBI Taxonomy" id="1227360"/>
    <lineage>
        <taxon>Bacteria</taxon>
        <taxon>Bacillati</taxon>
        <taxon>Bacillota</taxon>
        <taxon>Bacilli</taxon>
        <taxon>Bacillales</taxon>
        <taxon>Caryophanaceae</taxon>
        <taxon>Viridibacillus</taxon>
    </lineage>
</organism>
<dbReference type="AlphaFoldDB" id="W4F4A5"/>
<reference evidence="2 3" key="1">
    <citation type="journal article" date="2014" name="BMC Genomics">
        <title>Genomic comparison of sporeforming bacilli isolated from milk.</title>
        <authorList>
            <person name="Moreno Switt A.I."/>
            <person name="Andrus A.D."/>
            <person name="Ranieri M.L."/>
            <person name="Orsi R.H."/>
            <person name="Ivy R."/>
            <person name="den Bakker H.C."/>
            <person name="Martin N.H."/>
            <person name="Wiedmann M."/>
            <person name="Boor K.J."/>
        </authorList>
    </citation>
    <scope>NUCLEOTIDE SEQUENCE [LARGE SCALE GENOMIC DNA]</scope>
    <source>
        <strain evidence="2 3">FSL R5-213</strain>
    </source>
</reference>
<name>W4F4A5_9BACL</name>
<accession>W4F4A5</accession>
<gene>
    <name evidence="2" type="ORF">C176_04108</name>
</gene>
<evidence type="ECO:0000256" key="1">
    <source>
        <dbReference type="ARBA" id="ARBA00010751"/>
    </source>
</evidence>
<sequence>MQENLKILITTIEEVITVVEGVIVTSKNIGRDILGSLRGTMSGENKSYTEMTKQHLKIQRIE</sequence>
<comment type="caution">
    <text evidence="2">The sequence shown here is derived from an EMBL/GenBank/DDBJ whole genome shotgun (WGS) entry which is preliminary data.</text>
</comment>
<dbReference type="Proteomes" id="UP000019062">
    <property type="component" value="Unassembled WGS sequence"/>
</dbReference>
<comment type="similarity">
    <text evidence="1">Belongs to the UPF0145 family.</text>
</comment>
<dbReference type="InterPro" id="IPR002765">
    <property type="entry name" value="UPF0145_YbjQ-like"/>
</dbReference>
<evidence type="ECO:0000313" key="3">
    <source>
        <dbReference type="Proteomes" id="UP000019062"/>
    </source>
</evidence>
<dbReference type="RefSeq" id="WP_051448581.1">
    <property type="nucleotide sequence ID" value="NZ_ASQA01000009.1"/>
</dbReference>
<protein>
    <submittedName>
        <fullName evidence="2">Uncharacterized protein</fullName>
    </submittedName>
</protein>
<dbReference type="Pfam" id="PF01906">
    <property type="entry name" value="YbjQ_1"/>
    <property type="match status" value="1"/>
</dbReference>